<protein>
    <submittedName>
        <fullName evidence="4">Zinc knuckle protein</fullName>
    </submittedName>
</protein>
<dbReference type="PROSITE" id="PS50042">
    <property type="entry name" value="CNMP_BINDING_3"/>
    <property type="match status" value="1"/>
</dbReference>
<dbReference type="InterPro" id="IPR050818">
    <property type="entry name" value="KCNH_animal-type"/>
</dbReference>
<dbReference type="Pfam" id="PF07885">
    <property type="entry name" value="Ion_trans_2"/>
    <property type="match status" value="1"/>
</dbReference>
<dbReference type="SUPFAM" id="SSF81324">
    <property type="entry name" value="Voltage-gated potassium channels"/>
    <property type="match status" value="1"/>
</dbReference>
<accession>Q23E87</accession>
<dbReference type="InterPro" id="IPR000595">
    <property type="entry name" value="cNMP-bd_dom"/>
</dbReference>
<keyword evidence="5" id="KW-1185">Reference proteome</keyword>
<feature type="transmembrane region" description="Helical" evidence="2">
    <location>
        <begin position="435"/>
        <end position="452"/>
    </location>
</feature>
<feature type="compositionally biased region" description="Acidic residues" evidence="1">
    <location>
        <begin position="805"/>
        <end position="822"/>
    </location>
</feature>
<name>Q23E87_TETTS</name>
<evidence type="ECO:0000256" key="1">
    <source>
        <dbReference type="SAM" id="MobiDB-lite"/>
    </source>
</evidence>
<feature type="transmembrane region" description="Helical" evidence="2">
    <location>
        <begin position="361"/>
        <end position="382"/>
    </location>
</feature>
<feature type="compositionally biased region" description="Polar residues" evidence="1">
    <location>
        <begin position="927"/>
        <end position="941"/>
    </location>
</feature>
<feature type="region of interest" description="Disordered" evidence="1">
    <location>
        <begin position="85"/>
        <end position="147"/>
    </location>
</feature>
<dbReference type="InterPro" id="IPR013099">
    <property type="entry name" value="K_chnl_dom"/>
</dbReference>
<dbReference type="RefSeq" id="XP_001015111.2">
    <property type="nucleotide sequence ID" value="XM_001015111.2"/>
</dbReference>
<evidence type="ECO:0000313" key="5">
    <source>
        <dbReference type="Proteomes" id="UP000009168"/>
    </source>
</evidence>
<dbReference type="GO" id="GO:0042391">
    <property type="term" value="P:regulation of membrane potential"/>
    <property type="evidence" value="ECO:0007669"/>
    <property type="project" value="TreeGrafter"/>
</dbReference>
<evidence type="ECO:0000256" key="2">
    <source>
        <dbReference type="SAM" id="Phobius"/>
    </source>
</evidence>
<dbReference type="GeneID" id="7842745"/>
<organism evidence="4 5">
    <name type="scientific">Tetrahymena thermophila (strain SB210)</name>
    <dbReference type="NCBI Taxonomy" id="312017"/>
    <lineage>
        <taxon>Eukaryota</taxon>
        <taxon>Sar</taxon>
        <taxon>Alveolata</taxon>
        <taxon>Ciliophora</taxon>
        <taxon>Intramacronucleata</taxon>
        <taxon>Oligohymenophorea</taxon>
        <taxon>Hymenostomatida</taxon>
        <taxon>Tetrahymenina</taxon>
        <taxon>Tetrahymenidae</taxon>
        <taxon>Tetrahymena</taxon>
    </lineage>
</organism>
<reference evidence="5" key="1">
    <citation type="journal article" date="2006" name="PLoS Biol.">
        <title>Macronuclear genome sequence of the ciliate Tetrahymena thermophila, a model eukaryote.</title>
        <authorList>
            <person name="Eisen J.A."/>
            <person name="Coyne R.S."/>
            <person name="Wu M."/>
            <person name="Wu D."/>
            <person name="Thiagarajan M."/>
            <person name="Wortman J.R."/>
            <person name="Badger J.H."/>
            <person name="Ren Q."/>
            <person name="Amedeo P."/>
            <person name="Jones K.M."/>
            <person name="Tallon L.J."/>
            <person name="Delcher A.L."/>
            <person name="Salzberg S.L."/>
            <person name="Silva J.C."/>
            <person name="Haas B.J."/>
            <person name="Majoros W.H."/>
            <person name="Farzad M."/>
            <person name="Carlton J.M."/>
            <person name="Smith R.K. Jr."/>
            <person name="Garg J."/>
            <person name="Pearlman R.E."/>
            <person name="Karrer K.M."/>
            <person name="Sun L."/>
            <person name="Manning G."/>
            <person name="Elde N.C."/>
            <person name="Turkewitz A.P."/>
            <person name="Asai D.J."/>
            <person name="Wilkes D.E."/>
            <person name="Wang Y."/>
            <person name="Cai H."/>
            <person name="Collins K."/>
            <person name="Stewart B.A."/>
            <person name="Lee S.R."/>
            <person name="Wilamowska K."/>
            <person name="Weinberg Z."/>
            <person name="Ruzzo W.L."/>
            <person name="Wloga D."/>
            <person name="Gaertig J."/>
            <person name="Frankel J."/>
            <person name="Tsao C.-C."/>
            <person name="Gorovsky M.A."/>
            <person name="Keeling P.J."/>
            <person name="Waller R.F."/>
            <person name="Patron N.J."/>
            <person name="Cherry J.M."/>
            <person name="Stover N.A."/>
            <person name="Krieger C.J."/>
            <person name="del Toro C."/>
            <person name="Ryder H.F."/>
            <person name="Williamson S.C."/>
            <person name="Barbeau R.A."/>
            <person name="Hamilton E.P."/>
            <person name="Orias E."/>
        </authorList>
    </citation>
    <scope>NUCLEOTIDE SEQUENCE [LARGE SCALE GENOMIC DNA]</scope>
    <source>
        <strain evidence="5">SB210</strain>
    </source>
</reference>
<dbReference type="InterPro" id="IPR018490">
    <property type="entry name" value="cNMP-bd_dom_sf"/>
</dbReference>
<dbReference type="PANTHER" id="PTHR10217">
    <property type="entry name" value="VOLTAGE AND LIGAND GATED POTASSIUM CHANNEL"/>
    <property type="match status" value="1"/>
</dbReference>
<feature type="transmembrane region" description="Helical" evidence="2">
    <location>
        <begin position="320"/>
        <end position="340"/>
    </location>
</feature>
<dbReference type="InterPro" id="IPR014710">
    <property type="entry name" value="RmlC-like_jellyroll"/>
</dbReference>
<feature type="region of interest" description="Disordered" evidence="1">
    <location>
        <begin position="805"/>
        <end position="825"/>
    </location>
</feature>
<evidence type="ECO:0000313" key="4">
    <source>
        <dbReference type="EMBL" id="EAR94866.2"/>
    </source>
</evidence>
<sequence length="1087" mass="129223">MINQQDLQSSYLKTENDSSLLIGAKYRSSNINLVHMDQKDPQNTTECNDSLQSMQNLESSLQNNNQQALQSLTNKQDLQIKIHEPSQKQEVTSESSSDSSSSSQSSSSSSESENKQQRNQQNQKNILSINPPHSLLSPSNSKRHSSYLSKEFQHQIENNSILLKQSIKQIKQNILSNCLFKDKIYYKPNFLKRLVFILKFYRKMKQNVLKKSLKYLSEKFFYLINDKASQVNSKKKQKNKYLRKFENLLKIFQKFSIDTFRPENTFTIVVKLLQLAVIICQCWWLPIQMLFEDQIYELEVSTICVFSAALRSYNCNIPTMLSRITFIYFIFTYCFQNSNYQIKQQQPFFYLTFKTFPSFRLAKMLGILLLSAHFFACGFIWIGSNTDQNNNWIAKQSLQGQSWGNIYINSLYFSIVTMITVGYGDITPVNLIEKTFVMIIMVFNCGLFGYYINVMSEIFRIKEQENMVVINQQLEIFKYLKLRGVSNHIQTQVAKQLEYINYQESSQKGEHLISKLGEGLRNEVKKDIYLKYIQNHVIMKRIFSQQFLFKLSLHMKEMILYPNQILHKRGEQIQRIYMIFKGVIEYVFEGDTDQQISSFQSGQIISIERFIAQQNYEATLKSQNMCTLIYIDFNDFKNLLCQFQQDFEKYFMIKDLIQQKLTNPFFSYEQCQSCQQFNHTLSQCPSVTFQPQRDIVVNRHAFSMDQKRQKVHKQRFKSKICCLSELHKIRVMFKKYRLDNLDDDQKKNLSSFQDQKWTEHILLWTDKVFMQRLPIKIKVRWNDDEQDQQVRESRYDVCDYIDYEDEEEEEEEDEDDLGDSEYYEQSQKENNSYYDLQSIGCKDDDLKSTQISIKKQRLNSIKLRESQQISQTTIEELFKQSSNKKISLEHQNEDRQKRDSQKTIQKNSYKMRDTISEKNLSRRQSCDKSNQQQQDGKHNSNLNITEQKSDLENKSQHQIQPQSQMINDQQNQIMSILNYISTFQKGVLDIMNKQSQSMSNLSISRRKKKKKRNFNRLNSTIVNNQDFEISLTNFERCKEYKLYFPEYNLSVIMEQIKKKHNYFMKKWIEGIQKSNFTQRRSLFKKIY</sequence>
<dbReference type="Gene3D" id="1.10.287.70">
    <property type="match status" value="1"/>
</dbReference>
<dbReference type="AlphaFoldDB" id="Q23E87"/>
<dbReference type="OrthoDB" id="433309at2759"/>
<dbReference type="SUPFAM" id="SSF51206">
    <property type="entry name" value="cAMP-binding domain-like"/>
    <property type="match status" value="1"/>
</dbReference>
<feature type="domain" description="Cyclic nucleotide-binding" evidence="3">
    <location>
        <begin position="539"/>
        <end position="640"/>
    </location>
</feature>
<dbReference type="GO" id="GO:0005249">
    <property type="term" value="F:voltage-gated potassium channel activity"/>
    <property type="evidence" value="ECO:0007669"/>
    <property type="project" value="TreeGrafter"/>
</dbReference>
<dbReference type="Gene3D" id="2.60.120.10">
    <property type="entry name" value="Jelly Rolls"/>
    <property type="match status" value="1"/>
</dbReference>
<dbReference type="InParanoid" id="Q23E87"/>
<keyword evidence="2" id="KW-0812">Transmembrane</keyword>
<gene>
    <name evidence="4" type="ORF">TTHERM_00717920</name>
</gene>
<dbReference type="PANTHER" id="PTHR10217:SF435">
    <property type="entry name" value="POTASSIUM VOLTAGE-GATED CHANNEL PROTEIN EAG"/>
    <property type="match status" value="1"/>
</dbReference>
<dbReference type="Pfam" id="PF00027">
    <property type="entry name" value="cNMP_binding"/>
    <property type="match status" value="1"/>
</dbReference>
<keyword evidence="2" id="KW-1133">Transmembrane helix</keyword>
<dbReference type="GO" id="GO:0005886">
    <property type="term" value="C:plasma membrane"/>
    <property type="evidence" value="ECO:0007669"/>
    <property type="project" value="TreeGrafter"/>
</dbReference>
<keyword evidence="2" id="KW-0472">Membrane</keyword>
<feature type="compositionally biased region" description="Low complexity" evidence="1">
    <location>
        <begin position="93"/>
        <end position="140"/>
    </location>
</feature>
<dbReference type="eggNOG" id="KOG0498">
    <property type="taxonomic scope" value="Eukaryota"/>
</dbReference>
<dbReference type="EMBL" id="GG662649">
    <property type="protein sequence ID" value="EAR94866.2"/>
    <property type="molecule type" value="Genomic_DNA"/>
</dbReference>
<dbReference type="CDD" id="cd00038">
    <property type="entry name" value="CAP_ED"/>
    <property type="match status" value="1"/>
</dbReference>
<feature type="compositionally biased region" description="Basic and acidic residues" evidence="1">
    <location>
        <begin position="887"/>
        <end position="901"/>
    </location>
</feature>
<feature type="region of interest" description="Disordered" evidence="1">
    <location>
        <begin position="887"/>
        <end position="941"/>
    </location>
</feature>
<feature type="compositionally biased region" description="Basic and acidic residues" evidence="1">
    <location>
        <begin position="910"/>
        <end position="926"/>
    </location>
</feature>
<feature type="transmembrane region" description="Helical" evidence="2">
    <location>
        <begin position="402"/>
        <end position="423"/>
    </location>
</feature>
<evidence type="ECO:0000259" key="3">
    <source>
        <dbReference type="PROSITE" id="PS50042"/>
    </source>
</evidence>
<proteinExistence type="predicted"/>
<dbReference type="KEGG" id="tet:TTHERM_00717920"/>
<dbReference type="Proteomes" id="UP000009168">
    <property type="component" value="Unassembled WGS sequence"/>
</dbReference>
<dbReference type="HOGENOM" id="CLU_292807_0_0_1"/>